<dbReference type="GO" id="GO:0050660">
    <property type="term" value="F:flavin adenine dinucleotide binding"/>
    <property type="evidence" value="ECO:0007669"/>
    <property type="project" value="InterPro"/>
</dbReference>
<dbReference type="Gene3D" id="3.50.50.60">
    <property type="entry name" value="FAD/NAD(P)-binding domain"/>
    <property type="match status" value="1"/>
</dbReference>
<gene>
    <name evidence="4" type="ORF">DXG03_001501</name>
</gene>
<dbReference type="PANTHER" id="PTHR43539:SF78">
    <property type="entry name" value="FLAVIN-CONTAINING MONOOXYGENASE"/>
    <property type="match status" value="1"/>
</dbReference>
<evidence type="ECO:0000256" key="1">
    <source>
        <dbReference type="ARBA" id="ARBA00022630"/>
    </source>
</evidence>
<dbReference type="InterPro" id="IPR050982">
    <property type="entry name" value="Auxin_biosynth/cation_transpt"/>
</dbReference>
<proteinExistence type="predicted"/>
<organism evidence="4 5">
    <name type="scientific">Asterophora parasitica</name>
    <dbReference type="NCBI Taxonomy" id="117018"/>
    <lineage>
        <taxon>Eukaryota</taxon>
        <taxon>Fungi</taxon>
        <taxon>Dikarya</taxon>
        <taxon>Basidiomycota</taxon>
        <taxon>Agaricomycotina</taxon>
        <taxon>Agaricomycetes</taxon>
        <taxon>Agaricomycetidae</taxon>
        <taxon>Agaricales</taxon>
        <taxon>Tricholomatineae</taxon>
        <taxon>Lyophyllaceae</taxon>
        <taxon>Asterophora</taxon>
    </lineage>
</organism>
<dbReference type="AlphaFoldDB" id="A0A9P7FZL1"/>
<keyword evidence="5" id="KW-1185">Reference proteome</keyword>
<reference evidence="4" key="2">
    <citation type="submission" date="2021-10" db="EMBL/GenBank/DDBJ databases">
        <title>Phylogenomics reveals ancestral predisposition of the termite-cultivated fungus Termitomyces towards a domesticated lifestyle.</title>
        <authorList>
            <person name="Auxier B."/>
            <person name="Grum-Grzhimaylo A."/>
            <person name="Cardenas M.E."/>
            <person name="Lodge J.D."/>
            <person name="Laessoe T."/>
            <person name="Pedersen O."/>
            <person name="Smith M.E."/>
            <person name="Kuyper T.W."/>
            <person name="Franco-Molano E.A."/>
            <person name="Baroni T.J."/>
            <person name="Aanen D.K."/>
        </authorList>
    </citation>
    <scope>NUCLEOTIDE SEQUENCE</scope>
    <source>
        <strain evidence="4">AP01</strain>
        <tissue evidence="4">Mycelium</tissue>
    </source>
</reference>
<dbReference type="SUPFAM" id="SSF51905">
    <property type="entry name" value="FAD/NAD(P)-binding domain"/>
    <property type="match status" value="1"/>
</dbReference>
<sequence length="146" mass="16504">LLHFKLKGNIRAFASFHGINTNDNNPRVKYNMHVELVKKRYDAHGMEAGWTLMLKTVERTRRYLAKVTWRTEDFDAIVVSAGQYNAPNIPCIPGLKEWADQFPGNVQHSRAYCHPKPFKDKTVLIVGAATSSAEIACNLNPHIAKT</sequence>
<evidence type="ECO:0000256" key="2">
    <source>
        <dbReference type="ARBA" id="ARBA00022827"/>
    </source>
</evidence>
<dbReference type="PANTHER" id="PTHR43539">
    <property type="entry name" value="FLAVIN-BINDING MONOOXYGENASE-LIKE PROTEIN (AFU_ORTHOLOGUE AFUA_4G09220)"/>
    <property type="match status" value="1"/>
</dbReference>
<dbReference type="InterPro" id="IPR020946">
    <property type="entry name" value="Flavin_mOase-like"/>
</dbReference>
<keyword evidence="2" id="KW-0274">FAD</keyword>
<reference evidence="4" key="1">
    <citation type="submission" date="2020-07" db="EMBL/GenBank/DDBJ databases">
        <authorList>
            <person name="Nieuwenhuis M."/>
            <person name="Van De Peppel L.J.J."/>
        </authorList>
    </citation>
    <scope>NUCLEOTIDE SEQUENCE</scope>
    <source>
        <strain evidence="4">AP01</strain>
        <tissue evidence="4">Mycelium</tissue>
    </source>
</reference>
<keyword evidence="1" id="KW-0285">Flavoprotein</keyword>
<dbReference type="OrthoDB" id="66881at2759"/>
<dbReference type="Proteomes" id="UP000775547">
    <property type="component" value="Unassembled WGS sequence"/>
</dbReference>
<dbReference type="GO" id="GO:0050661">
    <property type="term" value="F:NADP binding"/>
    <property type="evidence" value="ECO:0007669"/>
    <property type="project" value="InterPro"/>
</dbReference>
<name>A0A9P7FZL1_9AGAR</name>
<evidence type="ECO:0000313" key="4">
    <source>
        <dbReference type="EMBL" id="KAG5640054.1"/>
    </source>
</evidence>
<evidence type="ECO:0000256" key="3">
    <source>
        <dbReference type="ARBA" id="ARBA00023002"/>
    </source>
</evidence>
<dbReference type="GO" id="GO:0004499">
    <property type="term" value="F:N,N-dimethylaniline monooxygenase activity"/>
    <property type="evidence" value="ECO:0007669"/>
    <property type="project" value="InterPro"/>
</dbReference>
<dbReference type="Pfam" id="PF00743">
    <property type="entry name" value="FMO-like"/>
    <property type="match status" value="1"/>
</dbReference>
<accession>A0A9P7FZL1</accession>
<protein>
    <submittedName>
        <fullName evidence="4">Uncharacterized protein</fullName>
    </submittedName>
</protein>
<dbReference type="EMBL" id="JABCKV010001303">
    <property type="protein sequence ID" value="KAG5640054.1"/>
    <property type="molecule type" value="Genomic_DNA"/>
</dbReference>
<feature type="non-terminal residue" evidence="4">
    <location>
        <position position="1"/>
    </location>
</feature>
<evidence type="ECO:0000313" key="5">
    <source>
        <dbReference type="Proteomes" id="UP000775547"/>
    </source>
</evidence>
<keyword evidence="3" id="KW-0560">Oxidoreductase</keyword>
<comment type="caution">
    <text evidence="4">The sequence shown here is derived from an EMBL/GenBank/DDBJ whole genome shotgun (WGS) entry which is preliminary data.</text>
</comment>
<dbReference type="InterPro" id="IPR036188">
    <property type="entry name" value="FAD/NAD-bd_sf"/>
</dbReference>